<name>A0A6M0V9W1_CLOBO</name>
<dbReference type="AlphaFoldDB" id="A0A6M0V9W1"/>
<evidence type="ECO:0000313" key="1">
    <source>
        <dbReference type="EMBL" id="NFF89609.1"/>
    </source>
</evidence>
<protein>
    <submittedName>
        <fullName evidence="1">Uncharacterized protein</fullName>
    </submittedName>
</protein>
<evidence type="ECO:0000313" key="2">
    <source>
        <dbReference type="Proteomes" id="UP000476820"/>
    </source>
</evidence>
<organism evidence="1 2">
    <name type="scientific">Clostridium botulinum</name>
    <dbReference type="NCBI Taxonomy" id="1491"/>
    <lineage>
        <taxon>Bacteria</taxon>
        <taxon>Bacillati</taxon>
        <taxon>Bacillota</taxon>
        <taxon>Clostridia</taxon>
        <taxon>Eubacteriales</taxon>
        <taxon>Clostridiaceae</taxon>
        <taxon>Clostridium</taxon>
    </lineage>
</organism>
<sequence length="93" mass="10757">MSDCSNIKDCEKHADKVYCPNRFTFEEMCNIKMALHLAPGYIEDFMESAKDDYESLAQNQKVFYNKGEELMAKMEELEGKVNNLISMAIMQSE</sequence>
<reference evidence="1 2" key="1">
    <citation type="submission" date="2019-04" db="EMBL/GenBank/DDBJ databases">
        <title>Genome sequencing of Clostridium botulinum Groups I-IV and Clostridium butyricum.</title>
        <authorList>
            <person name="Brunt J."/>
            <person name="Van Vliet A.H.M."/>
            <person name="Stringer S.C."/>
            <person name="Carter A.T."/>
            <person name="Peck M.W."/>
        </authorList>
    </citation>
    <scope>NUCLEOTIDE SEQUENCE [LARGE SCALE GENOMIC DNA]</scope>
    <source>
        <strain evidence="1 2">1605</strain>
    </source>
</reference>
<proteinExistence type="predicted"/>
<dbReference type="Proteomes" id="UP000476820">
    <property type="component" value="Unassembled WGS sequence"/>
</dbReference>
<accession>A0A6M0V9W1</accession>
<dbReference type="EMBL" id="SWOV01000092">
    <property type="protein sequence ID" value="NFF89609.1"/>
    <property type="molecule type" value="Genomic_DNA"/>
</dbReference>
<comment type="caution">
    <text evidence="1">The sequence shown here is derived from an EMBL/GenBank/DDBJ whole genome shotgun (WGS) entry which is preliminary data.</text>
</comment>
<gene>
    <name evidence="1" type="ORF">FC774_17435</name>
</gene>